<evidence type="ECO:0000256" key="1">
    <source>
        <dbReference type="ARBA" id="ARBA00009199"/>
    </source>
</evidence>
<dbReference type="Gene3D" id="3.90.1300.10">
    <property type="entry name" value="Amidase signature (AS) domain"/>
    <property type="match status" value="1"/>
</dbReference>
<dbReference type="SUPFAM" id="SSF75304">
    <property type="entry name" value="Amidase signature (AS) enzymes"/>
    <property type="match status" value="1"/>
</dbReference>
<sequence>MTDLTHLGVCDLTARIRAGQVKPSKVMSAHLTRAAQLGAQDEVFQFIDPSLAMAQAQLADVMPATGPLHGVPFAIMDTIDTRSMPTSWGAQLYRNRVPERNASCVDALLSAGAIPIGKTTTPAFAIGEIPNGAATAVAQRVAAFALCSGSPLSTNAISFKPTRGNCDLRGIIGLSDSLDGLSFLARHLHDFQALMPLLNDDEGQNSDVDEPRIGFLSGSLPHEMSDMLATAGCVPQEIANSPQLNTLPQALDTILAFEVARSRAAEAALGPARVGQPLCDLVTTGTGIGDVMYVQALEKWIKAHDHIDDMLREADILLAPFQQSHWTSMNNPCVTLPGGVQFIGRQRQDARLLNIACRFFERTQAST</sequence>
<evidence type="ECO:0000259" key="2">
    <source>
        <dbReference type="Pfam" id="PF01425"/>
    </source>
</evidence>
<dbReference type="Pfam" id="PF01425">
    <property type="entry name" value="Amidase"/>
    <property type="match status" value="1"/>
</dbReference>
<keyword evidence="3" id="KW-0378">Hydrolase</keyword>
<comment type="similarity">
    <text evidence="1">Belongs to the amidase family.</text>
</comment>
<dbReference type="PANTHER" id="PTHR11895">
    <property type="entry name" value="TRANSAMIDASE"/>
    <property type="match status" value="1"/>
</dbReference>
<dbReference type="InterPro" id="IPR023631">
    <property type="entry name" value="Amidase_dom"/>
</dbReference>
<name>A0A2R8CEA9_9RHOB</name>
<accession>A0A2R8CEA9</accession>
<proteinExistence type="inferred from homology"/>
<dbReference type="Proteomes" id="UP000244898">
    <property type="component" value="Unassembled WGS sequence"/>
</dbReference>
<dbReference type="GO" id="GO:0004040">
    <property type="term" value="F:amidase activity"/>
    <property type="evidence" value="ECO:0007669"/>
    <property type="project" value="UniProtKB-EC"/>
</dbReference>
<keyword evidence="4" id="KW-1185">Reference proteome</keyword>
<protein>
    <submittedName>
        <fullName evidence="3">Amidase AmiD</fullName>
        <ecNumber evidence="3">3.5.1.4</ecNumber>
    </submittedName>
</protein>
<dbReference type="InterPro" id="IPR000120">
    <property type="entry name" value="Amidase"/>
</dbReference>
<feature type="domain" description="Amidase" evidence="2">
    <location>
        <begin position="27"/>
        <end position="127"/>
    </location>
</feature>
<dbReference type="PANTHER" id="PTHR11895:SF7">
    <property type="entry name" value="GLUTAMYL-TRNA(GLN) AMIDOTRANSFERASE SUBUNIT A, MITOCHONDRIAL"/>
    <property type="match status" value="1"/>
</dbReference>
<dbReference type="AlphaFoldDB" id="A0A2R8CEA9"/>
<dbReference type="EMBL" id="ONZG01000012">
    <property type="protein sequence ID" value="SPJ30648.1"/>
    <property type="molecule type" value="Genomic_DNA"/>
</dbReference>
<reference evidence="4" key="1">
    <citation type="submission" date="2018-03" db="EMBL/GenBank/DDBJ databases">
        <authorList>
            <person name="Rodrigo-Torres L."/>
            <person name="Arahal R. D."/>
            <person name="Lucena T."/>
        </authorList>
    </citation>
    <scope>NUCLEOTIDE SEQUENCE [LARGE SCALE GENOMIC DNA]</scope>
    <source>
        <strain evidence="4">CECT 7615</strain>
    </source>
</reference>
<evidence type="ECO:0000313" key="3">
    <source>
        <dbReference type="EMBL" id="SPJ30648.1"/>
    </source>
</evidence>
<dbReference type="EC" id="3.5.1.4" evidence="3"/>
<dbReference type="RefSeq" id="WP_108791306.1">
    <property type="nucleotide sequence ID" value="NZ_ONZG01000012.1"/>
</dbReference>
<evidence type="ECO:0000313" key="4">
    <source>
        <dbReference type="Proteomes" id="UP000244898"/>
    </source>
</evidence>
<organism evidence="3 4">
    <name type="scientific">Falsiruegeria mediterranea M17</name>
    <dbReference type="NCBI Taxonomy" id="1200281"/>
    <lineage>
        <taxon>Bacteria</taxon>
        <taxon>Pseudomonadati</taxon>
        <taxon>Pseudomonadota</taxon>
        <taxon>Alphaproteobacteria</taxon>
        <taxon>Rhodobacterales</taxon>
        <taxon>Roseobacteraceae</taxon>
        <taxon>Falsiruegeria</taxon>
    </lineage>
</organism>
<dbReference type="OrthoDB" id="9777859at2"/>
<dbReference type="InterPro" id="IPR036928">
    <property type="entry name" value="AS_sf"/>
</dbReference>
<gene>
    <name evidence="3" type="primary">amiD_2</name>
    <name evidence="3" type="ORF">TRM7615_04182</name>
</gene>